<gene>
    <name evidence="1" type="ORF">AG0111_0g13079</name>
</gene>
<proteinExistence type="predicted"/>
<sequence length="162" mass="18940">MLNSRTNTSTGVSPFFLQHGYHNTPFSQQREHERTDSNETAEKPTHEKAKDIVQTIISAAEWAIAAMSYAQQEQERQANKARKPAPTYKVGDWVWLDLRDVRTTRASKKLDWKSEKYQVSRVRDPYWVELTVPWETKSPTIQILQQSSYEMRTNKKNILNGR</sequence>
<name>A0ACB6F2I6_9PLEO</name>
<protein>
    <submittedName>
        <fullName evidence="1">Uncharacterized protein</fullName>
    </submittedName>
</protein>
<comment type="caution">
    <text evidence="1">The sequence shown here is derived from an EMBL/GenBank/DDBJ whole genome shotgun (WGS) entry which is preliminary data.</text>
</comment>
<dbReference type="Proteomes" id="UP000293547">
    <property type="component" value="Unassembled WGS sequence"/>
</dbReference>
<organism evidence="1 2">
    <name type="scientific">Alternaria gaisen</name>
    <dbReference type="NCBI Taxonomy" id="167740"/>
    <lineage>
        <taxon>Eukaryota</taxon>
        <taxon>Fungi</taxon>
        <taxon>Dikarya</taxon>
        <taxon>Ascomycota</taxon>
        <taxon>Pezizomycotina</taxon>
        <taxon>Dothideomycetes</taxon>
        <taxon>Pleosporomycetidae</taxon>
        <taxon>Pleosporales</taxon>
        <taxon>Pleosporineae</taxon>
        <taxon>Pleosporaceae</taxon>
        <taxon>Alternaria</taxon>
        <taxon>Alternaria sect. Alternaria</taxon>
    </lineage>
</organism>
<accession>A0ACB6F2I6</accession>
<keyword evidence="2" id="KW-1185">Reference proteome</keyword>
<reference evidence="1 2" key="1">
    <citation type="journal article" date="2019" name="bioRxiv">
        <title>Genomics, evolutionary history and diagnostics of the Alternaria alternata species group including apple and Asian pear pathotypes.</title>
        <authorList>
            <person name="Armitage A.D."/>
            <person name="Cockerton H.M."/>
            <person name="Sreenivasaprasad S."/>
            <person name="Woodhall J.W."/>
            <person name="Lane C.R."/>
            <person name="Harrison R.J."/>
            <person name="Clarkson J.P."/>
        </authorList>
    </citation>
    <scope>NUCLEOTIDE SEQUENCE [LARGE SCALE GENOMIC DNA]</scope>
    <source>
        <strain evidence="1 2">FERA 650</strain>
    </source>
</reference>
<dbReference type="EMBL" id="PDWZ02000023">
    <property type="protein sequence ID" value="KAB2098624.1"/>
    <property type="molecule type" value="Genomic_DNA"/>
</dbReference>
<evidence type="ECO:0000313" key="1">
    <source>
        <dbReference type="EMBL" id="KAB2098624.1"/>
    </source>
</evidence>
<evidence type="ECO:0000313" key="2">
    <source>
        <dbReference type="Proteomes" id="UP000293547"/>
    </source>
</evidence>